<dbReference type="AlphaFoldDB" id="A0A927WDU1"/>
<proteinExistence type="predicted"/>
<sequence>MDSGNFAEWGWDGTSATSATGNRFIFKYHPTLTFTAKVLPEPDQPKNQYREYEKELTTPTGVAKFMMTYNGSTFDIYPADNTAKKCWWQVMRLKTWMSSRRQSLPPLRKWA</sequence>
<dbReference type="EMBL" id="SVCA01000003">
    <property type="protein sequence ID" value="MBE6084842.1"/>
    <property type="molecule type" value="Genomic_DNA"/>
</dbReference>
<gene>
    <name evidence="1" type="ORF">E7203_05135</name>
</gene>
<protein>
    <submittedName>
        <fullName evidence="1">Uncharacterized protein</fullName>
    </submittedName>
</protein>
<organism evidence="1 2">
    <name type="scientific">Selenomonas ruminantium</name>
    <dbReference type="NCBI Taxonomy" id="971"/>
    <lineage>
        <taxon>Bacteria</taxon>
        <taxon>Bacillati</taxon>
        <taxon>Bacillota</taxon>
        <taxon>Negativicutes</taxon>
        <taxon>Selenomonadales</taxon>
        <taxon>Selenomonadaceae</taxon>
        <taxon>Selenomonas</taxon>
    </lineage>
</organism>
<dbReference type="RefSeq" id="WP_303668893.1">
    <property type="nucleotide sequence ID" value="NZ_SVCA01000003.1"/>
</dbReference>
<accession>A0A927WDU1</accession>
<reference evidence="1" key="1">
    <citation type="submission" date="2019-04" db="EMBL/GenBank/DDBJ databases">
        <title>Evolution of Biomass-Degrading Anaerobic Consortia Revealed by Metagenomics.</title>
        <authorList>
            <person name="Peng X."/>
        </authorList>
    </citation>
    <scope>NUCLEOTIDE SEQUENCE</scope>
    <source>
        <strain evidence="1">SIG242</strain>
    </source>
</reference>
<comment type="caution">
    <text evidence="1">The sequence shown here is derived from an EMBL/GenBank/DDBJ whole genome shotgun (WGS) entry which is preliminary data.</text>
</comment>
<evidence type="ECO:0000313" key="2">
    <source>
        <dbReference type="Proteomes" id="UP000772151"/>
    </source>
</evidence>
<dbReference type="Proteomes" id="UP000772151">
    <property type="component" value="Unassembled WGS sequence"/>
</dbReference>
<name>A0A927WDU1_SELRU</name>
<evidence type="ECO:0000313" key="1">
    <source>
        <dbReference type="EMBL" id="MBE6084842.1"/>
    </source>
</evidence>